<dbReference type="STRING" id="6282.A0A2K6VRT0"/>
<evidence type="ECO:0000313" key="4">
    <source>
        <dbReference type="Proteomes" id="UP000024404"/>
    </source>
</evidence>
<feature type="signal peptide" evidence="2">
    <location>
        <begin position="1"/>
        <end position="22"/>
    </location>
</feature>
<dbReference type="EnsemblMetazoa" id="OVOC20.1">
    <property type="protein sequence ID" value="OVOC20.1"/>
    <property type="gene ID" value="WBGene00236829"/>
</dbReference>
<evidence type="ECO:0000313" key="3">
    <source>
        <dbReference type="EnsemblMetazoa" id="OVOC20.2"/>
    </source>
</evidence>
<protein>
    <submittedName>
        <fullName evidence="3">Uncharacterized protein</fullName>
    </submittedName>
</protein>
<evidence type="ECO:0000256" key="2">
    <source>
        <dbReference type="SAM" id="SignalP"/>
    </source>
</evidence>
<dbReference type="Proteomes" id="UP000024404">
    <property type="component" value="Unassembled WGS sequence"/>
</dbReference>
<evidence type="ECO:0000256" key="1">
    <source>
        <dbReference type="SAM" id="MobiDB-lite"/>
    </source>
</evidence>
<feature type="chain" id="PRO_5014295836" evidence="2">
    <location>
        <begin position="23"/>
        <end position="269"/>
    </location>
</feature>
<reference evidence="4" key="1">
    <citation type="submission" date="2013-10" db="EMBL/GenBank/DDBJ databases">
        <title>Genome sequencing of Onchocerca volvulus.</title>
        <authorList>
            <person name="Cotton J."/>
            <person name="Tsai J."/>
            <person name="Stanley E."/>
            <person name="Tracey A."/>
            <person name="Holroyd N."/>
            <person name="Lustigman S."/>
            <person name="Berriman M."/>
        </authorList>
    </citation>
    <scope>NUCLEOTIDE SEQUENCE</scope>
</reference>
<dbReference type="EMBL" id="CMVM020000017">
    <property type="status" value="NOT_ANNOTATED_CDS"/>
    <property type="molecule type" value="Genomic_DNA"/>
</dbReference>
<dbReference type="Pfam" id="PF05535">
    <property type="entry name" value="Chromadorea_ALT"/>
    <property type="match status" value="1"/>
</dbReference>
<reference evidence="3" key="2">
    <citation type="submission" date="2018-02" db="UniProtKB">
        <authorList>
            <consortium name="EnsemblMetazoa"/>
        </authorList>
    </citation>
    <scope>IDENTIFICATION</scope>
</reference>
<sequence>MVQMHYSSLFVILHAISVSTFSLTENELEEMDKLQQNNLATTMTTVNETTLAAEKMNITKLIKFVPSWIAFLADLDNSKDLATNIRNLEILCMNASVSTDTEEFNTKAISENIHPSMNASEVFESTHPSMNVSEVAENTHLSMNASEVPENTHPLMNASEILENNITIEEITTTLSEKTTLEQLESMSSSTLEQTKSTSSSTLEQKESTSSSTVNMNVQLSNRTGSKAISSVIYEKTDGVPTKCQSNADCYDLHEPEAWCDLKSDEFWL</sequence>
<keyword evidence="2" id="KW-0732">Signal</keyword>
<name>A0A2K6VRT0_ONCVO</name>
<proteinExistence type="predicted"/>
<dbReference type="AlphaFoldDB" id="A0A2K6VRT0"/>
<feature type="region of interest" description="Disordered" evidence="1">
    <location>
        <begin position="184"/>
        <end position="218"/>
    </location>
</feature>
<keyword evidence="4" id="KW-1185">Reference proteome</keyword>
<organism evidence="3 4">
    <name type="scientific">Onchocerca volvulus</name>
    <dbReference type="NCBI Taxonomy" id="6282"/>
    <lineage>
        <taxon>Eukaryota</taxon>
        <taxon>Metazoa</taxon>
        <taxon>Ecdysozoa</taxon>
        <taxon>Nematoda</taxon>
        <taxon>Chromadorea</taxon>
        <taxon>Rhabditida</taxon>
        <taxon>Spirurina</taxon>
        <taxon>Spiruromorpha</taxon>
        <taxon>Filarioidea</taxon>
        <taxon>Onchocercidae</taxon>
        <taxon>Onchocerca</taxon>
    </lineage>
</organism>
<dbReference type="EnsemblMetazoa" id="OVOC20.2">
    <property type="protein sequence ID" value="OVOC20.2"/>
    <property type="gene ID" value="WBGene00236829"/>
</dbReference>
<accession>A0A2K6VRT0</accession>
<dbReference type="InterPro" id="IPR008451">
    <property type="entry name" value="Chromadorea_ALT"/>
</dbReference>
<feature type="compositionally biased region" description="Polar residues" evidence="1">
    <location>
        <begin position="187"/>
        <end position="218"/>
    </location>
</feature>